<sequence>MDKKTVGIFVLIKPFWVRLVQNNNQPLLIMKNWIKLLLLLPLLSGCADQEPVSETAVDVPVITVPTSTIDFTAMANWYYHPEQSFNFLKSYSLDIAVVDAALQTSSIVAVPNKATTNTGVDVFWVHPTHLTNPPTYPTSIAIENQDTNYIGLTILAQGALLSKYGRFFAPKYRQASPASFLSTVHTETEKAQGILEAYADIKAAFLHYLNTYNNGNKIILAGHSQGSFLLALLVRDVFDNNPQLRKQLVTAALGGMGYVYATTDTTLGGWWQNIGLCKTQEQCGCVHYWRSYSADEPLPEPNSAFPSFSETLVQSGLVNRATQIEADVFFQDSLAISSAHKPIRYITPGAPYSFSNGYNFVAFDHMYSGYFKRESDQKVGFAIIYDAEDGDERPNELQNLDNPILFSEGDYHVKDYHIYIWPLLQQIDQKLSNCL</sequence>
<name>A0A1V6LV44_9FLAO</name>
<evidence type="ECO:0000313" key="2">
    <source>
        <dbReference type="Proteomes" id="UP000191680"/>
    </source>
</evidence>
<dbReference type="InterPro" id="IPR029058">
    <property type="entry name" value="AB_hydrolase_fold"/>
</dbReference>
<dbReference type="EMBL" id="MTBC01000002">
    <property type="protein sequence ID" value="OQD43907.1"/>
    <property type="molecule type" value="Genomic_DNA"/>
</dbReference>
<evidence type="ECO:0000313" key="1">
    <source>
        <dbReference type="EMBL" id="OQD43907.1"/>
    </source>
</evidence>
<dbReference type="SUPFAM" id="SSF53474">
    <property type="entry name" value="alpha/beta-Hydrolases"/>
    <property type="match status" value="1"/>
</dbReference>
<gene>
    <name evidence="1" type="ORF">BUL40_04705</name>
</gene>
<keyword evidence="2" id="KW-1185">Reference proteome</keyword>
<accession>A0A1V6LV44</accession>
<dbReference type="AlphaFoldDB" id="A0A1V6LV44"/>
<dbReference type="OrthoDB" id="1521787at2"/>
<proteinExistence type="predicted"/>
<dbReference type="InterPro" id="IPR021440">
    <property type="entry name" value="DUF3089"/>
</dbReference>
<evidence type="ECO:0008006" key="3">
    <source>
        <dbReference type="Google" id="ProtNLM"/>
    </source>
</evidence>
<reference evidence="1 2" key="1">
    <citation type="submission" date="2016-12" db="EMBL/GenBank/DDBJ databases">
        <authorList>
            <person name="Song W.-J."/>
            <person name="Kurnit D.M."/>
        </authorList>
    </citation>
    <scope>NUCLEOTIDE SEQUENCE [LARGE SCALE GENOMIC DNA]</scope>
    <source>
        <strain evidence="1 2">HSG9</strain>
    </source>
</reference>
<organism evidence="1 2">
    <name type="scientific">Croceivirga radicis</name>
    <dbReference type="NCBI Taxonomy" id="1929488"/>
    <lineage>
        <taxon>Bacteria</taxon>
        <taxon>Pseudomonadati</taxon>
        <taxon>Bacteroidota</taxon>
        <taxon>Flavobacteriia</taxon>
        <taxon>Flavobacteriales</taxon>
        <taxon>Flavobacteriaceae</taxon>
        <taxon>Croceivirga</taxon>
    </lineage>
</organism>
<comment type="caution">
    <text evidence="1">The sequence shown here is derived from an EMBL/GenBank/DDBJ whole genome shotgun (WGS) entry which is preliminary data.</text>
</comment>
<dbReference type="Proteomes" id="UP000191680">
    <property type="component" value="Unassembled WGS sequence"/>
</dbReference>
<protein>
    <recommendedName>
        <fullName evidence="3">DUF3089 domain-containing protein</fullName>
    </recommendedName>
</protein>
<dbReference type="Pfam" id="PF11288">
    <property type="entry name" value="DUF3089"/>
    <property type="match status" value="1"/>
</dbReference>